<dbReference type="GO" id="GO:0030010">
    <property type="term" value="P:establishment of cell polarity"/>
    <property type="evidence" value="ECO:0007669"/>
    <property type="project" value="UniProtKB-ARBA"/>
</dbReference>
<dbReference type="RefSeq" id="XP_044562862.1">
    <property type="nucleotide sequence ID" value="XM_044705883.1"/>
</dbReference>
<keyword evidence="5" id="KW-0479">Metal-binding</keyword>
<reference evidence="7 8" key="1">
    <citation type="journal article" date="2019" name="Sci. Rep.">
        <title>Nanopore sequencing improves the draft genome of the human pathogenic amoeba Naegleria fowleri.</title>
        <authorList>
            <person name="Liechti N."/>
            <person name="Schurch N."/>
            <person name="Bruggmann R."/>
            <person name="Wittwer M."/>
        </authorList>
    </citation>
    <scope>NUCLEOTIDE SEQUENCE [LARGE SCALE GENOMIC DNA]</scope>
    <source>
        <strain evidence="7 8">ATCC 30894</strain>
    </source>
</reference>
<evidence type="ECO:0000313" key="8">
    <source>
        <dbReference type="Proteomes" id="UP000444721"/>
    </source>
</evidence>
<feature type="binding site" evidence="5">
    <location>
        <position position="49"/>
    </location>
    <ligand>
        <name>Mg(2+)</name>
        <dbReference type="ChEBI" id="CHEBI:18420"/>
    </ligand>
</feature>
<evidence type="ECO:0000313" key="7">
    <source>
        <dbReference type="EMBL" id="KAF0978149.1"/>
    </source>
</evidence>
<dbReference type="Proteomes" id="UP000444721">
    <property type="component" value="Unassembled WGS sequence"/>
</dbReference>
<dbReference type="OrthoDB" id="2011769at2759"/>
<dbReference type="FunFam" id="3.40.50.300:FF:000412">
    <property type="entry name" value="ADP-ribosylation factor 1"/>
    <property type="match status" value="1"/>
</dbReference>
<protein>
    <recommendedName>
        <fullName evidence="9">ADP-ribosylation factor-like protein 3</fullName>
    </recommendedName>
</protein>
<dbReference type="NCBIfam" id="TIGR00231">
    <property type="entry name" value="small_GTP"/>
    <property type="match status" value="1"/>
</dbReference>
<dbReference type="SMART" id="SM00177">
    <property type="entry name" value="ARF"/>
    <property type="match status" value="1"/>
</dbReference>
<feature type="binding site" evidence="4">
    <location>
        <position position="71"/>
    </location>
    <ligand>
        <name>GTP</name>
        <dbReference type="ChEBI" id="CHEBI:37565"/>
    </ligand>
</feature>
<dbReference type="VEuPathDB" id="AmoebaDB:NfTy_057480"/>
<evidence type="ECO:0000256" key="2">
    <source>
        <dbReference type="ARBA" id="ARBA00022741"/>
    </source>
</evidence>
<evidence type="ECO:0000256" key="6">
    <source>
        <dbReference type="RuleBase" id="RU003925"/>
    </source>
</evidence>
<dbReference type="EMBL" id="VFQX01000030">
    <property type="protein sequence ID" value="KAF0978149.1"/>
    <property type="molecule type" value="Genomic_DNA"/>
</dbReference>
<dbReference type="GO" id="GO:0046872">
    <property type="term" value="F:metal ion binding"/>
    <property type="evidence" value="ECO:0007669"/>
    <property type="project" value="UniProtKB-KW"/>
</dbReference>
<feature type="binding site" evidence="5">
    <location>
        <position position="30"/>
    </location>
    <ligand>
        <name>Mg(2+)</name>
        <dbReference type="ChEBI" id="CHEBI:18420"/>
    </ligand>
</feature>
<dbReference type="GO" id="GO:0005525">
    <property type="term" value="F:GTP binding"/>
    <property type="evidence" value="ECO:0007669"/>
    <property type="project" value="UniProtKB-KW"/>
</dbReference>
<dbReference type="InterPro" id="IPR027417">
    <property type="entry name" value="P-loop_NTPase"/>
</dbReference>
<dbReference type="GO" id="GO:0003924">
    <property type="term" value="F:GTPase activity"/>
    <property type="evidence" value="ECO:0007669"/>
    <property type="project" value="InterPro"/>
</dbReference>
<dbReference type="PANTHER" id="PTHR45697">
    <property type="entry name" value="ADP-RIBOSYLATION FACTOR-LIKE PROTEIN 2-RELATED"/>
    <property type="match status" value="1"/>
</dbReference>
<comment type="caution">
    <text evidence="7">The sequence shown here is derived from an EMBL/GenBank/DDBJ whole genome shotgun (WGS) entry which is preliminary data.</text>
</comment>
<feature type="binding site" evidence="4">
    <location>
        <begin position="127"/>
        <end position="130"/>
    </location>
    <ligand>
        <name>GTP</name>
        <dbReference type="ChEBI" id="CHEBI:37565"/>
    </ligand>
</feature>
<evidence type="ECO:0000256" key="4">
    <source>
        <dbReference type="PIRSR" id="PIRSR606689-1"/>
    </source>
</evidence>
<keyword evidence="8" id="KW-1185">Reference proteome</keyword>
<dbReference type="SMART" id="SM00178">
    <property type="entry name" value="SAR"/>
    <property type="match status" value="1"/>
</dbReference>
<dbReference type="PRINTS" id="PR00328">
    <property type="entry name" value="SAR1GTPBP"/>
</dbReference>
<proteinExistence type="inferred from homology"/>
<dbReference type="PROSITE" id="PS51417">
    <property type="entry name" value="ARF"/>
    <property type="match status" value="1"/>
</dbReference>
<dbReference type="SUPFAM" id="SSF52540">
    <property type="entry name" value="P-loop containing nucleoside triphosphate hydrolases"/>
    <property type="match status" value="1"/>
</dbReference>
<feature type="binding site" evidence="4">
    <location>
        <begin position="23"/>
        <end position="30"/>
    </location>
    <ligand>
        <name>GTP</name>
        <dbReference type="ChEBI" id="CHEBI:37565"/>
    </ligand>
</feature>
<comment type="similarity">
    <text evidence="1 6">Belongs to the small GTPase superfamily. Arf family.</text>
</comment>
<dbReference type="GeneID" id="68109882"/>
<dbReference type="Pfam" id="PF00025">
    <property type="entry name" value="Arf"/>
    <property type="match status" value="1"/>
</dbReference>
<dbReference type="Gene3D" id="3.40.50.300">
    <property type="entry name" value="P-loop containing nucleotide triphosphate hydrolases"/>
    <property type="match status" value="1"/>
</dbReference>
<dbReference type="AlphaFoldDB" id="A0A6A5BYX7"/>
<dbReference type="InterPro" id="IPR006689">
    <property type="entry name" value="Small_GTPase_ARF/SAR"/>
</dbReference>
<evidence type="ECO:0000256" key="5">
    <source>
        <dbReference type="PIRSR" id="PIRSR606689-2"/>
    </source>
</evidence>
<keyword evidence="3 4" id="KW-0342">GTP-binding</keyword>
<dbReference type="OMA" id="EGMEWVC"/>
<keyword evidence="2 4" id="KW-0547">Nucleotide-binding</keyword>
<organism evidence="7 8">
    <name type="scientific">Naegleria fowleri</name>
    <name type="common">Brain eating amoeba</name>
    <dbReference type="NCBI Taxonomy" id="5763"/>
    <lineage>
        <taxon>Eukaryota</taxon>
        <taxon>Discoba</taxon>
        <taxon>Heterolobosea</taxon>
        <taxon>Tetramitia</taxon>
        <taxon>Eutetramitia</taxon>
        <taxon>Vahlkampfiidae</taxon>
        <taxon>Naegleria</taxon>
    </lineage>
</organism>
<dbReference type="VEuPathDB" id="AmoebaDB:NF0061290"/>
<evidence type="ECO:0000256" key="3">
    <source>
        <dbReference type="ARBA" id="ARBA00023134"/>
    </source>
</evidence>
<evidence type="ECO:0008006" key="9">
    <source>
        <dbReference type="Google" id="ProtNLM"/>
    </source>
</evidence>
<dbReference type="InterPro" id="IPR044612">
    <property type="entry name" value="ARL2/3"/>
</dbReference>
<dbReference type="VEuPathDB" id="AmoebaDB:FDP41_002664"/>
<accession>A0A6A5BYX7</accession>
<gene>
    <name evidence="7" type="ORF">FDP41_002664</name>
</gene>
<name>A0A6A5BYX7_NAEFO</name>
<keyword evidence="5" id="KW-0460">Magnesium</keyword>
<sequence>MGLLDFIRGLRKSDKEARILILGLDNSGKTCSLKCLAGEKDEISTVMPTQGFNIKSVQTGNVKLNVWDIGGQKAIRPYWPNYYKNADAIIYVVDSTDRNRFEEAGYELDCLLKDENLAGIPCLVFANKQDIPLIAASAGEIAKVLNLHAIKGRDWHIQACSAKTGAGLDEGVQWVLGKLDLMDSK</sequence>
<evidence type="ECO:0000256" key="1">
    <source>
        <dbReference type="ARBA" id="ARBA00010290"/>
    </source>
</evidence>
<dbReference type="InterPro" id="IPR005225">
    <property type="entry name" value="Small_GTP-bd"/>
</dbReference>
<dbReference type="SMR" id="A0A6A5BYX7"/>